<dbReference type="Gene3D" id="3.30.470.20">
    <property type="entry name" value="ATP-grasp fold, B domain"/>
    <property type="match status" value="1"/>
</dbReference>
<feature type="domain" description="ATP-grasp" evidence="2">
    <location>
        <begin position="144"/>
        <end position="336"/>
    </location>
</feature>
<keyword evidence="1" id="KW-0547">Nucleotide-binding</keyword>
<comment type="caution">
    <text evidence="3">The sequence shown here is derived from an EMBL/GenBank/DDBJ whole genome shotgun (WGS) entry which is preliminary data.</text>
</comment>
<dbReference type="InterPro" id="IPR011761">
    <property type="entry name" value="ATP-grasp"/>
</dbReference>
<dbReference type="PROSITE" id="PS50975">
    <property type="entry name" value="ATP_GRASP"/>
    <property type="match status" value="1"/>
</dbReference>
<evidence type="ECO:0000259" key="2">
    <source>
        <dbReference type="PROSITE" id="PS50975"/>
    </source>
</evidence>
<sequence length="419" mass="43502">MTHPVSPFPAARRPFRPSLSLRPADVLPGGAVTYRLPFENPLFGRSDLHTDLGLGGTNQLMGGLGLAAHESAWTPQQARLFRQVGFELPARVVTYRDRASYREALRTLRGEFGPLVTMFPQHPADLAARDAALPPDLLTELADKARLSALTACLPPRRVTPNEPDAVRAVAAELGGAVVVKASFAPTGGGADVVFCADPQEAAEAAARYPAGAPLVLETRLHLESSPSVQVAVRGPGDVTVLGVTVQRLVGARFSGVELRPLAREAGCAALGAEVALACAARGFRGVLGVDLMDPGAGAPLLVAEVNPRLTGGTLAALLGPALRAHGLQARLEILTSTCAPDTLSGVLLEGWQEGRAVPMLISHAAPWGGTDRAGLMLLGETAAELDGQAAWFAARLRGATHPSAAQGEAAPGERVGRP</sequence>
<dbReference type="Proteomes" id="UP000634308">
    <property type="component" value="Unassembled WGS sequence"/>
</dbReference>
<keyword evidence="1" id="KW-0067">ATP-binding</keyword>
<protein>
    <recommendedName>
        <fullName evidence="2">ATP-grasp domain-containing protein</fullName>
    </recommendedName>
</protein>
<dbReference type="EMBL" id="BMQM01000009">
    <property type="protein sequence ID" value="GGR56457.1"/>
    <property type="molecule type" value="Genomic_DNA"/>
</dbReference>
<dbReference type="SUPFAM" id="SSF56059">
    <property type="entry name" value="Glutathione synthetase ATP-binding domain-like"/>
    <property type="match status" value="1"/>
</dbReference>
<proteinExistence type="predicted"/>
<gene>
    <name evidence="3" type="ORF">GCM10008959_17780</name>
</gene>
<evidence type="ECO:0000313" key="4">
    <source>
        <dbReference type="Proteomes" id="UP000634308"/>
    </source>
</evidence>
<keyword evidence="4" id="KW-1185">Reference proteome</keyword>
<name>A0ABQ2RUQ6_9DEIO</name>
<reference evidence="4" key="1">
    <citation type="journal article" date="2019" name="Int. J. Syst. Evol. Microbiol.">
        <title>The Global Catalogue of Microorganisms (GCM) 10K type strain sequencing project: providing services to taxonomists for standard genome sequencing and annotation.</title>
        <authorList>
            <consortium name="The Broad Institute Genomics Platform"/>
            <consortium name="The Broad Institute Genome Sequencing Center for Infectious Disease"/>
            <person name="Wu L."/>
            <person name="Ma J."/>
        </authorList>
    </citation>
    <scope>NUCLEOTIDE SEQUENCE [LARGE SCALE GENOMIC DNA]</scope>
    <source>
        <strain evidence="4">JCM 31404</strain>
    </source>
</reference>
<accession>A0ABQ2RUQ6</accession>
<organism evidence="3 4">
    <name type="scientific">Deinococcus seoulensis</name>
    <dbReference type="NCBI Taxonomy" id="1837379"/>
    <lineage>
        <taxon>Bacteria</taxon>
        <taxon>Thermotogati</taxon>
        <taxon>Deinococcota</taxon>
        <taxon>Deinococci</taxon>
        <taxon>Deinococcales</taxon>
        <taxon>Deinococcaceae</taxon>
        <taxon>Deinococcus</taxon>
    </lineage>
</organism>
<evidence type="ECO:0000313" key="3">
    <source>
        <dbReference type="EMBL" id="GGR56457.1"/>
    </source>
</evidence>
<evidence type="ECO:0000256" key="1">
    <source>
        <dbReference type="PROSITE-ProRule" id="PRU00409"/>
    </source>
</evidence>
<dbReference type="RefSeq" id="WP_189064623.1">
    <property type="nucleotide sequence ID" value="NZ_BMQM01000009.1"/>
</dbReference>